<keyword evidence="4" id="KW-0539">Nucleus</keyword>
<reference evidence="6 7" key="1">
    <citation type="submission" date="2017-12" db="EMBL/GenBank/DDBJ databases">
        <title>Gene loss provides genomic basis for host adaptation in cereal stripe rust fungi.</title>
        <authorList>
            <person name="Xia C."/>
        </authorList>
    </citation>
    <scope>NUCLEOTIDE SEQUENCE [LARGE SCALE GENOMIC DNA]</scope>
    <source>
        <strain evidence="6 7">93TX-2</strain>
    </source>
</reference>
<reference evidence="7" key="2">
    <citation type="journal article" date="2018" name="BMC Genomics">
        <title>Genomic insights into host adaptation between the wheat stripe rust pathogen (Puccinia striiformis f. sp. tritici) and the barley stripe rust pathogen (Puccinia striiformis f. sp. hordei).</title>
        <authorList>
            <person name="Xia C."/>
            <person name="Wang M."/>
            <person name="Yin C."/>
            <person name="Cornejo O.E."/>
            <person name="Hulbert S.H."/>
            <person name="Chen X."/>
        </authorList>
    </citation>
    <scope>NUCLEOTIDE SEQUENCE [LARGE SCALE GENOMIC DNA]</scope>
    <source>
        <strain evidence="7">93TX-2</strain>
    </source>
</reference>
<comment type="subcellular location">
    <subcellularLocation>
        <location evidence="1">Nucleus</location>
    </subcellularLocation>
</comment>
<evidence type="ECO:0000313" key="7">
    <source>
        <dbReference type="Proteomes" id="UP000238274"/>
    </source>
</evidence>
<keyword evidence="2" id="KW-0853">WD repeat</keyword>
<keyword evidence="5" id="KW-0812">Transmembrane</keyword>
<keyword evidence="3" id="KW-0677">Repeat</keyword>
<evidence type="ECO:0000256" key="3">
    <source>
        <dbReference type="ARBA" id="ARBA00022737"/>
    </source>
</evidence>
<dbReference type="GO" id="GO:0032040">
    <property type="term" value="C:small-subunit processome"/>
    <property type="evidence" value="ECO:0007669"/>
    <property type="project" value="TreeGrafter"/>
</dbReference>
<dbReference type="Pfam" id="PF00400">
    <property type="entry name" value="WD40"/>
    <property type="match status" value="1"/>
</dbReference>
<gene>
    <name evidence="6" type="ORF">PSHT_11402</name>
</gene>
<dbReference type="Gene3D" id="2.130.10.10">
    <property type="entry name" value="YVTN repeat-like/Quinoprotein amine dehydrogenase"/>
    <property type="match status" value="1"/>
</dbReference>
<dbReference type="PANTHER" id="PTHR19865">
    <property type="entry name" value="U3 SMALL NUCLEOLAR RNA INTERACTING PROTEIN 2"/>
    <property type="match status" value="1"/>
</dbReference>
<dbReference type="InterPro" id="IPR015943">
    <property type="entry name" value="WD40/YVTN_repeat-like_dom_sf"/>
</dbReference>
<dbReference type="VEuPathDB" id="FungiDB:PSHT_11402"/>
<dbReference type="EMBL" id="PKSM01000187">
    <property type="protein sequence ID" value="POW04195.1"/>
    <property type="molecule type" value="Genomic_DNA"/>
</dbReference>
<evidence type="ECO:0000256" key="4">
    <source>
        <dbReference type="ARBA" id="ARBA00023242"/>
    </source>
</evidence>
<dbReference type="SMART" id="SM00320">
    <property type="entry name" value="WD40"/>
    <property type="match status" value="2"/>
</dbReference>
<proteinExistence type="predicted"/>
<dbReference type="InterPro" id="IPR001680">
    <property type="entry name" value="WD40_rpt"/>
</dbReference>
<evidence type="ECO:0000313" key="6">
    <source>
        <dbReference type="EMBL" id="POW04195.1"/>
    </source>
</evidence>
<keyword evidence="5" id="KW-1133">Transmembrane helix</keyword>
<keyword evidence="7" id="KW-1185">Reference proteome</keyword>
<organism evidence="6 7">
    <name type="scientific">Puccinia striiformis</name>
    <dbReference type="NCBI Taxonomy" id="27350"/>
    <lineage>
        <taxon>Eukaryota</taxon>
        <taxon>Fungi</taxon>
        <taxon>Dikarya</taxon>
        <taxon>Basidiomycota</taxon>
        <taxon>Pucciniomycotina</taxon>
        <taxon>Pucciniomycetes</taxon>
        <taxon>Pucciniales</taxon>
        <taxon>Pucciniaceae</taxon>
        <taxon>Puccinia</taxon>
    </lineage>
</organism>
<dbReference type="AlphaFoldDB" id="A0A2S4V432"/>
<reference evidence="7" key="3">
    <citation type="journal article" date="2018" name="Mol. Plant Microbe Interact.">
        <title>Genome sequence resources for the wheat stripe rust pathogen (Puccinia striiformis f. sp. tritici) and the barley stripe rust pathogen (Puccinia striiformis f. sp. hordei).</title>
        <authorList>
            <person name="Xia C."/>
            <person name="Wang M."/>
            <person name="Yin C."/>
            <person name="Cornejo O.E."/>
            <person name="Hulbert S.H."/>
            <person name="Chen X."/>
        </authorList>
    </citation>
    <scope>NUCLEOTIDE SEQUENCE [LARGE SCALE GENOMIC DNA]</scope>
    <source>
        <strain evidence="7">93TX-2</strain>
    </source>
</reference>
<dbReference type="InterPro" id="IPR036322">
    <property type="entry name" value="WD40_repeat_dom_sf"/>
</dbReference>
<evidence type="ECO:0000256" key="1">
    <source>
        <dbReference type="ARBA" id="ARBA00004123"/>
    </source>
</evidence>
<protein>
    <submittedName>
        <fullName evidence="6">Uncharacterized protein</fullName>
    </submittedName>
</protein>
<dbReference type="VEuPathDB" id="FungiDB:PSTT_03539"/>
<name>A0A2S4V432_9BASI</name>
<dbReference type="SUPFAM" id="SSF50978">
    <property type="entry name" value="WD40 repeat-like"/>
    <property type="match status" value="1"/>
</dbReference>
<comment type="caution">
    <text evidence="6">The sequence shown here is derived from an EMBL/GenBank/DDBJ whole genome shotgun (WGS) entry which is preliminary data.</text>
</comment>
<dbReference type="GO" id="GO:0034511">
    <property type="term" value="F:U3 snoRNA binding"/>
    <property type="evidence" value="ECO:0007669"/>
    <property type="project" value="InterPro"/>
</dbReference>
<dbReference type="InterPro" id="IPR039241">
    <property type="entry name" value="Rrp9-like"/>
</dbReference>
<feature type="transmembrane region" description="Helical" evidence="5">
    <location>
        <begin position="76"/>
        <end position="99"/>
    </location>
</feature>
<dbReference type="OrthoDB" id="189968at2759"/>
<accession>A0A2S4V432</accession>
<dbReference type="PANTHER" id="PTHR19865:SF0">
    <property type="entry name" value="U3 SMALL NUCLEOLAR RNA-INTERACTING PROTEIN 2"/>
    <property type="match status" value="1"/>
</dbReference>
<sequence>MMIQRLGSGLGHRPLVVRPRLTILRPAKYSTLQNDGRQILGSIEGGLKSGPAEPMPEDAKGQAVSALRRIGLVLRLAFYAGLGVCVTGTIGFVGLHLWIEYLELSPPQTTTRNDQSIIKYSWEDEIKVSLISGTPTLYSASYDRMIKVFNLESPTYSETLFGRSICLWTKGKKKAVFTEPLAHGSEAITVTGTTDGIINQPRWVTSIYCIPYTDLFVSGSWDGLVKIWRLIKGDRGSSGIKRFEPVGQINVGLQSPGFVNSLHAITVSQDDPRTQTLPLDKLLICTGLGQEHRLGRWKKTTQAKNICLIT</sequence>
<evidence type="ECO:0000256" key="5">
    <source>
        <dbReference type="SAM" id="Phobius"/>
    </source>
</evidence>
<dbReference type="Proteomes" id="UP000238274">
    <property type="component" value="Unassembled WGS sequence"/>
</dbReference>
<evidence type="ECO:0000256" key="2">
    <source>
        <dbReference type="ARBA" id="ARBA00022574"/>
    </source>
</evidence>
<keyword evidence="5" id="KW-0472">Membrane</keyword>